<keyword evidence="3" id="KW-0223">Dioxygenase</keyword>
<keyword evidence="8" id="KW-1185">Reference proteome</keyword>
<comment type="caution">
    <text evidence="7">The sequence shown here is derived from an EMBL/GenBank/DDBJ whole genome shotgun (WGS) entry which is preliminary data.</text>
</comment>
<evidence type="ECO:0000256" key="3">
    <source>
        <dbReference type="ARBA" id="ARBA00022964"/>
    </source>
</evidence>
<dbReference type="EMBL" id="SNZB01000002">
    <property type="protein sequence ID" value="TDR22656.1"/>
    <property type="molecule type" value="Genomic_DNA"/>
</dbReference>
<feature type="domain" description="Prolyl 4-hydroxylase alpha subunit" evidence="6">
    <location>
        <begin position="3"/>
        <end position="221"/>
    </location>
</feature>
<dbReference type="SMART" id="SM00702">
    <property type="entry name" value="P4Hc"/>
    <property type="match status" value="1"/>
</dbReference>
<evidence type="ECO:0000313" key="7">
    <source>
        <dbReference type="EMBL" id="TDR22656.1"/>
    </source>
</evidence>
<dbReference type="InterPro" id="IPR044862">
    <property type="entry name" value="Pro_4_hyd_alph_FE2OG_OXY"/>
</dbReference>
<dbReference type="Proteomes" id="UP000295724">
    <property type="component" value="Unassembled WGS sequence"/>
</dbReference>
<comment type="cofactor">
    <cofactor evidence="1">
        <name>L-ascorbate</name>
        <dbReference type="ChEBI" id="CHEBI:38290"/>
    </cofactor>
</comment>
<dbReference type="PANTHER" id="PTHR10869">
    <property type="entry name" value="PROLYL 4-HYDROXYLASE ALPHA SUBUNIT"/>
    <property type="match status" value="1"/>
</dbReference>
<dbReference type="GO" id="GO:0051213">
    <property type="term" value="F:dioxygenase activity"/>
    <property type="evidence" value="ECO:0007669"/>
    <property type="project" value="UniProtKB-KW"/>
</dbReference>
<evidence type="ECO:0000256" key="4">
    <source>
        <dbReference type="ARBA" id="ARBA00023002"/>
    </source>
</evidence>
<dbReference type="InterPro" id="IPR006620">
    <property type="entry name" value="Pro_4_hyd_alph"/>
</dbReference>
<gene>
    <name evidence="7" type="ORF">C8D91_1148</name>
</gene>
<dbReference type="GO" id="GO:0016705">
    <property type="term" value="F:oxidoreductase activity, acting on paired donors, with incorporation or reduction of molecular oxygen"/>
    <property type="evidence" value="ECO:0007669"/>
    <property type="project" value="InterPro"/>
</dbReference>
<evidence type="ECO:0000256" key="5">
    <source>
        <dbReference type="ARBA" id="ARBA00023004"/>
    </source>
</evidence>
<evidence type="ECO:0000313" key="8">
    <source>
        <dbReference type="Proteomes" id="UP000295724"/>
    </source>
</evidence>
<organism evidence="7 8">
    <name type="scientific">Marinicella litoralis</name>
    <dbReference type="NCBI Taxonomy" id="644220"/>
    <lineage>
        <taxon>Bacteria</taxon>
        <taxon>Pseudomonadati</taxon>
        <taxon>Pseudomonadota</taxon>
        <taxon>Gammaproteobacteria</taxon>
        <taxon>Lysobacterales</taxon>
        <taxon>Marinicellaceae</taxon>
        <taxon>Marinicella</taxon>
    </lineage>
</organism>
<dbReference type="RefSeq" id="WP_099019468.1">
    <property type="nucleotide sequence ID" value="NZ_NIHB01000002.1"/>
</dbReference>
<sequence length="234" mass="26244">MTHFIEVAEGVLSPEFCQHCIQKFNHSDHQRPGVTGQGVDVIKKNSTDITISSDQDWSEEMGVIQNAVLSGLVAYVRKYPFLLAGAVALQVQTEDGVEQISYVDIPGLSDESLVALIKAVYRLGSVNIQKYKQNEGGYFYYHSEVYPHPRDPANDALHRTLLWMFYLNDVAEGGETEFYFQNIKTQPKQGTLVIAPAGFTHTHRGNMPISDDKYIFTSWLLFNKSEQLYGSASG</sequence>
<keyword evidence="4" id="KW-0560">Oxidoreductase</keyword>
<dbReference type="Pfam" id="PF13640">
    <property type="entry name" value="2OG-FeII_Oxy_3"/>
    <property type="match status" value="1"/>
</dbReference>
<dbReference type="InterPro" id="IPR045054">
    <property type="entry name" value="P4HA-like"/>
</dbReference>
<keyword evidence="5" id="KW-0408">Iron</keyword>
<dbReference type="Gene3D" id="2.60.120.620">
    <property type="entry name" value="q2cbj1_9rhob like domain"/>
    <property type="match status" value="1"/>
</dbReference>
<evidence type="ECO:0000259" key="6">
    <source>
        <dbReference type="SMART" id="SM00702"/>
    </source>
</evidence>
<dbReference type="OrthoDB" id="564897at2"/>
<dbReference type="AlphaFoldDB" id="A0A4R6XSB6"/>
<protein>
    <submittedName>
        <fullName evidence="7">2-oxoglutarate-Fe(II)-dependent oxygenase superfamily protein</fullName>
    </submittedName>
</protein>
<dbReference type="PANTHER" id="PTHR10869:SF246">
    <property type="entry name" value="TRANSMEMBRANE PROLYL 4-HYDROXYLASE"/>
    <property type="match status" value="1"/>
</dbReference>
<keyword evidence="2" id="KW-0479">Metal-binding</keyword>
<reference evidence="7 8" key="1">
    <citation type="submission" date="2019-03" db="EMBL/GenBank/DDBJ databases">
        <title>Genomic Encyclopedia of Type Strains, Phase IV (KMG-IV): sequencing the most valuable type-strain genomes for metagenomic binning, comparative biology and taxonomic classification.</title>
        <authorList>
            <person name="Goeker M."/>
        </authorList>
    </citation>
    <scope>NUCLEOTIDE SEQUENCE [LARGE SCALE GENOMIC DNA]</scope>
    <source>
        <strain evidence="7 8">DSM 25488</strain>
    </source>
</reference>
<proteinExistence type="predicted"/>
<evidence type="ECO:0000256" key="2">
    <source>
        <dbReference type="ARBA" id="ARBA00022723"/>
    </source>
</evidence>
<dbReference type="GO" id="GO:0031418">
    <property type="term" value="F:L-ascorbic acid binding"/>
    <property type="evidence" value="ECO:0007669"/>
    <property type="project" value="InterPro"/>
</dbReference>
<accession>A0A4R6XSB6</accession>
<evidence type="ECO:0000256" key="1">
    <source>
        <dbReference type="ARBA" id="ARBA00001961"/>
    </source>
</evidence>
<name>A0A4R6XSB6_9GAMM</name>
<dbReference type="GO" id="GO:0005506">
    <property type="term" value="F:iron ion binding"/>
    <property type="evidence" value="ECO:0007669"/>
    <property type="project" value="InterPro"/>
</dbReference>